<dbReference type="AlphaFoldDB" id="A0AAD7IIX6"/>
<feature type="region of interest" description="Disordered" evidence="1">
    <location>
        <begin position="93"/>
        <end position="122"/>
    </location>
</feature>
<dbReference type="InterPro" id="IPR028094">
    <property type="entry name" value="RTC4_C"/>
</dbReference>
<reference evidence="3" key="1">
    <citation type="submission" date="2023-03" db="EMBL/GenBank/DDBJ databases">
        <title>Massive genome expansion in bonnet fungi (Mycena s.s.) driven by repeated elements and novel gene families across ecological guilds.</title>
        <authorList>
            <consortium name="Lawrence Berkeley National Laboratory"/>
            <person name="Harder C.B."/>
            <person name="Miyauchi S."/>
            <person name="Viragh M."/>
            <person name="Kuo A."/>
            <person name="Thoen E."/>
            <person name="Andreopoulos B."/>
            <person name="Lu D."/>
            <person name="Skrede I."/>
            <person name="Drula E."/>
            <person name="Henrissat B."/>
            <person name="Morin E."/>
            <person name="Kohler A."/>
            <person name="Barry K."/>
            <person name="LaButti K."/>
            <person name="Morin E."/>
            <person name="Salamov A."/>
            <person name="Lipzen A."/>
            <person name="Mereny Z."/>
            <person name="Hegedus B."/>
            <person name="Baldrian P."/>
            <person name="Stursova M."/>
            <person name="Weitz H."/>
            <person name="Taylor A."/>
            <person name="Grigoriev I.V."/>
            <person name="Nagy L.G."/>
            <person name="Martin F."/>
            <person name="Kauserud H."/>
        </authorList>
    </citation>
    <scope>NUCLEOTIDE SEQUENCE</scope>
    <source>
        <strain evidence="3">CBHHK188m</strain>
    </source>
</reference>
<dbReference type="Pfam" id="PF14474">
    <property type="entry name" value="RTC4"/>
    <property type="match status" value="1"/>
</dbReference>
<feature type="region of interest" description="Disordered" evidence="1">
    <location>
        <begin position="438"/>
        <end position="508"/>
    </location>
</feature>
<organism evidence="3 4">
    <name type="scientific">Mycena maculata</name>
    <dbReference type="NCBI Taxonomy" id="230809"/>
    <lineage>
        <taxon>Eukaryota</taxon>
        <taxon>Fungi</taxon>
        <taxon>Dikarya</taxon>
        <taxon>Basidiomycota</taxon>
        <taxon>Agaricomycotina</taxon>
        <taxon>Agaricomycetes</taxon>
        <taxon>Agaricomycetidae</taxon>
        <taxon>Agaricales</taxon>
        <taxon>Marasmiineae</taxon>
        <taxon>Mycenaceae</taxon>
        <taxon>Mycena</taxon>
    </lineage>
</organism>
<evidence type="ECO:0000313" key="3">
    <source>
        <dbReference type="EMBL" id="KAJ7743275.1"/>
    </source>
</evidence>
<dbReference type="Proteomes" id="UP001215280">
    <property type="component" value="Unassembled WGS sequence"/>
</dbReference>
<evidence type="ECO:0000256" key="1">
    <source>
        <dbReference type="SAM" id="MobiDB-lite"/>
    </source>
</evidence>
<feature type="compositionally biased region" description="Polar residues" evidence="1">
    <location>
        <begin position="468"/>
        <end position="482"/>
    </location>
</feature>
<accession>A0AAD7IIX6</accession>
<feature type="domain" description="Restriction of telomere capping protein 4 C-terminal" evidence="2">
    <location>
        <begin position="309"/>
        <end position="416"/>
    </location>
</feature>
<feature type="compositionally biased region" description="Basic and acidic residues" evidence="1">
    <location>
        <begin position="498"/>
        <end position="508"/>
    </location>
</feature>
<sequence length="508" mass="57636">MGLADNTERYDRLQRIVKDMIHQKLQVAKTISQQEKICVEATIIAIANIAPFFKQFEGHWPVHNIIGTYLLNAQTRLRKDLELEADIEMQVSGEERSEIGVNSEEESTKIRPRKTSSNLKRSVHFDSPVPEVKIYWKKKKAQGKVKTRIPSEEATTPPRKSILNKRKSEEPPAQEPPSKKRKKAKKPVPDPAPLAWSDLPPTCPTVYCEDPLPEMPVQHILSLFARHQHLISEVGPTGPRIAFSKLQICTALTQEKHRAKYIVNYESLPARIFKAEDLQDSSVWNNFLRDIDQKIFAFSRATSKMSFTYALYGRRCGYYGPKGEFVINSTLMRLFASKEEDLSFQLFDTLSTIVDKNPDSFDEYDETSDLISLKDFTSFILTPFAASVLIADDGGITFEEAVDVLDNSNNYGDMMQADLDDPVLDEIHRKNMCAIQQDQKISQPPHHSHRKLLSSFPEPPITPKIESKPSQIQSKPKMNATISLKDFAEPAPKAKNKNISEPKIGKSK</sequence>
<feature type="region of interest" description="Disordered" evidence="1">
    <location>
        <begin position="143"/>
        <end position="196"/>
    </location>
</feature>
<protein>
    <recommendedName>
        <fullName evidence="2">Restriction of telomere capping protein 4 C-terminal domain-containing protein</fullName>
    </recommendedName>
</protein>
<proteinExistence type="predicted"/>
<keyword evidence="4" id="KW-1185">Reference proteome</keyword>
<gene>
    <name evidence="3" type="ORF">DFH07DRAFT_943211</name>
</gene>
<evidence type="ECO:0000313" key="4">
    <source>
        <dbReference type="Proteomes" id="UP001215280"/>
    </source>
</evidence>
<dbReference type="EMBL" id="JARJLG010000113">
    <property type="protein sequence ID" value="KAJ7743275.1"/>
    <property type="molecule type" value="Genomic_DNA"/>
</dbReference>
<comment type="caution">
    <text evidence="3">The sequence shown here is derived from an EMBL/GenBank/DDBJ whole genome shotgun (WGS) entry which is preliminary data.</text>
</comment>
<evidence type="ECO:0000259" key="2">
    <source>
        <dbReference type="Pfam" id="PF14474"/>
    </source>
</evidence>
<name>A0AAD7IIX6_9AGAR</name>